<dbReference type="PROSITE" id="PS51910">
    <property type="entry name" value="GH18_2"/>
    <property type="match status" value="1"/>
</dbReference>
<dbReference type="InterPro" id="IPR029070">
    <property type="entry name" value="Chitinase_insertion_sf"/>
</dbReference>
<keyword evidence="4" id="KW-0146">Chitin degradation</keyword>
<feature type="signal peptide" evidence="8">
    <location>
        <begin position="1"/>
        <end position="28"/>
    </location>
</feature>
<evidence type="ECO:0000256" key="4">
    <source>
        <dbReference type="ARBA" id="ARBA00023024"/>
    </source>
</evidence>
<sequence length="465" mass="50804">MPPARRWAAALIGAALLAPLATAPPAQAAPDDNAPAKVVTAYFADWDVYGRQYFVKDIPATKLNVIQYAFGYPTFDAATGKVGCAPVDAWADYQQVYWGGENTVDGVADNYPDQRLYGNFNQIRKLKAKYPHLKVEISLGGWTKSTWFSTVARTPERRAAFVKSCVDTFIKGDLPSGGWPENAGGPGAAAGVFDGIDIDWEYPTQAAGGNVDPRPEDRKNATALFQEFRTQLDTVGKSTGKHYLLTAALPATTKSTKYFELSKVARILDWVNVMTYDYTVGGDVRTGPSSPFGWDPRDANSSDPTWNTVGTVVHYLQNGVPANKIVVGVPFYGIQYLRTEGLYRTHDSHGLDANTLRWDSTPNPTYRDVRDVAGLQFSRNPLTGEPSLYGTATHQLCGAFNPDGSCSAPYQETASTLITYTDPTSIALRVALVKTVQLRGLMAWELSQDSDDHALLTEMARVLPH</sequence>
<dbReference type="RefSeq" id="WP_197006318.1">
    <property type="nucleotide sequence ID" value="NZ_BONS01000006.1"/>
</dbReference>
<dbReference type="GO" id="GO:0008061">
    <property type="term" value="F:chitin binding"/>
    <property type="evidence" value="ECO:0007669"/>
    <property type="project" value="InterPro"/>
</dbReference>
<keyword evidence="8" id="KW-0732">Signal</keyword>
<dbReference type="GO" id="GO:0008843">
    <property type="term" value="F:endochitinase activity"/>
    <property type="evidence" value="ECO:0007669"/>
    <property type="project" value="UniProtKB-EC"/>
</dbReference>
<comment type="similarity">
    <text evidence="7">Belongs to the glycosyl hydrolase 18 family.</text>
</comment>
<feature type="domain" description="GH18" evidence="9">
    <location>
        <begin position="37"/>
        <end position="465"/>
    </location>
</feature>
<dbReference type="GO" id="GO:0006032">
    <property type="term" value="P:chitin catabolic process"/>
    <property type="evidence" value="ECO:0007669"/>
    <property type="project" value="UniProtKB-KW"/>
</dbReference>
<evidence type="ECO:0000256" key="6">
    <source>
        <dbReference type="RuleBase" id="RU000489"/>
    </source>
</evidence>
<dbReference type="PROSITE" id="PS01095">
    <property type="entry name" value="GH18_1"/>
    <property type="match status" value="1"/>
</dbReference>
<dbReference type="Gene3D" id="3.10.50.10">
    <property type="match status" value="1"/>
</dbReference>
<evidence type="ECO:0000259" key="9">
    <source>
        <dbReference type="PROSITE" id="PS51910"/>
    </source>
</evidence>
<evidence type="ECO:0000256" key="2">
    <source>
        <dbReference type="ARBA" id="ARBA00012729"/>
    </source>
</evidence>
<keyword evidence="3 6" id="KW-0378">Hydrolase</keyword>
<dbReference type="CDD" id="cd06548">
    <property type="entry name" value="GH18_chitinase"/>
    <property type="match status" value="1"/>
</dbReference>
<protein>
    <recommendedName>
        <fullName evidence="2">chitinase</fullName>
        <ecNumber evidence="2">3.2.1.14</ecNumber>
    </recommendedName>
</protein>
<dbReference type="GO" id="GO:0005975">
    <property type="term" value="P:carbohydrate metabolic process"/>
    <property type="evidence" value="ECO:0007669"/>
    <property type="project" value="InterPro"/>
</dbReference>
<keyword evidence="4" id="KW-0119">Carbohydrate metabolism</keyword>
<evidence type="ECO:0000256" key="5">
    <source>
        <dbReference type="ARBA" id="ARBA00023295"/>
    </source>
</evidence>
<dbReference type="PANTHER" id="PTHR11177">
    <property type="entry name" value="CHITINASE"/>
    <property type="match status" value="1"/>
</dbReference>
<dbReference type="InterPro" id="IPR001223">
    <property type="entry name" value="Glyco_hydro18_cat"/>
</dbReference>
<evidence type="ECO:0000313" key="10">
    <source>
        <dbReference type="EMBL" id="MBG6139689.1"/>
    </source>
</evidence>
<evidence type="ECO:0000256" key="8">
    <source>
        <dbReference type="SAM" id="SignalP"/>
    </source>
</evidence>
<evidence type="ECO:0000256" key="3">
    <source>
        <dbReference type="ARBA" id="ARBA00022801"/>
    </source>
</evidence>
<dbReference type="PANTHER" id="PTHR11177:SF317">
    <property type="entry name" value="CHITINASE 12-RELATED"/>
    <property type="match status" value="1"/>
</dbReference>
<dbReference type="SMART" id="SM00636">
    <property type="entry name" value="Glyco_18"/>
    <property type="match status" value="1"/>
</dbReference>
<dbReference type="InterPro" id="IPR001579">
    <property type="entry name" value="Glyco_hydro_18_chit_AS"/>
</dbReference>
<dbReference type="SUPFAM" id="SSF51445">
    <property type="entry name" value="(Trans)glycosidases"/>
    <property type="match status" value="1"/>
</dbReference>
<evidence type="ECO:0000256" key="7">
    <source>
        <dbReference type="RuleBase" id="RU004453"/>
    </source>
</evidence>
<proteinExistence type="inferred from homology"/>
<name>A0A8J7GI71_9ACTN</name>
<organism evidence="10 11">
    <name type="scientific">Longispora fulva</name>
    <dbReference type="NCBI Taxonomy" id="619741"/>
    <lineage>
        <taxon>Bacteria</taxon>
        <taxon>Bacillati</taxon>
        <taxon>Actinomycetota</taxon>
        <taxon>Actinomycetes</taxon>
        <taxon>Micromonosporales</taxon>
        <taxon>Micromonosporaceae</taxon>
        <taxon>Longispora</taxon>
    </lineage>
</organism>
<evidence type="ECO:0000256" key="1">
    <source>
        <dbReference type="ARBA" id="ARBA00000822"/>
    </source>
</evidence>
<dbReference type="InterPro" id="IPR050314">
    <property type="entry name" value="Glycosyl_Hydrlase_18"/>
</dbReference>
<dbReference type="EMBL" id="JADOUF010000001">
    <property type="protein sequence ID" value="MBG6139689.1"/>
    <property type="molecule type" value="Genomic_DNA"/>
</dbReference>
<gene>
    <name evidence="10" type="ORF">IW245_005883</name>
</gene>
<dbReference type="Gene3D" id="3.20.20.80">
    <property type="entry name" value="Glycosidases"/>
    <property type="match status" value="1"/>
</dbReference>
<dbReference type="EC" id="3.2.1.14" evidence="2"/>
<comment type="catalytic activity">
    <reaction evidence="1">
        <text>Random endo-hydrolysis of N-acetyl-beta-D-glucosaminide (1-&gt;4)-beta-linkages in chitin and chitodextrins.</text>
        <dbReference type="EC" id="3.2.1.14"/>
    </reaction>
</comment>
<reference evidence="10" key="1">
    <citation type="submission" date="2020-11" db="EMBL/GenBank/DDBJ databases">
        <title>Sequencing the genomes of 1000 actinobacteria strains.</title>
        <authorList>
            <person name="Klenk H.-P."/>
        </authorList>
    </citation>
    <scope>NUCLEOTIDE SEQUENCE</scope>
    <source>
        <strain evidence="10">DSM 45356</strain>
    </source>
</reference>
<keyword evidence="5 6" id="KW-0326">Glycosidase</keyword>
<evidence type="ECO:0000313" key="11">
    <source>
        <dbReference type="Proteomes" id="UP000622552"/>
    </source>
</evidence>
<feature type="chain" id="PRO_5035285070" description="chitinase" evidence="8">
    <location>
        <begin position="29"/>
        <end position="465"/>
    </location>
</feature>
<comment type="caution">
    <text evidence="10">The sequence shown here is derived from an EMBL/GenBank/DDBJ whole genome shotgun (WGS) entry which is preliminary data.</text>
</comment>
<dbReference type="Pfam" id="PF00704">
    <property type="entry name" value="Glyco_hydro_18"/>
    <property type="match status" value="1"/>
</dbReference>
<dbReference type="InterPro" id="IPR011583">
    <property type="entry name" value="Chitinase_II/V-like_cat"/>
</dbReference>
<keyword evidence="11" id="KW-1185">Reference proteome</keyword>
<dbReference type="AlphaFoldDB" id="A0A8J7GI71"/>
<keyword evidence="4" id="KW-0624">Polysaccharide degradation</keyword>
<dbReference type="InterPro" id="IPR017853">
    <property type="entry name" value="GH"/>
</dbReference>
<dbReference type="Proteomes" id="UP000622552">
    <property type="component" value="Unassembled WGS sequence"/>
</dbReference>
<accession>A0A8J7GI71</accession>